<dbReference type="SMART" id="SM00387">
    <property type="entry name" value="HATPase_c"/>
    <property type="match status" value="1"/>
</dbReference>
<dbReference type="PROSITE" id="PS50109">
    <property type="entry name" value="HIS_KIN"/>
    <property type="match status" value="1"/>
</dbReference>
<gene>
    <name evidence="5" type="ORF">LA521A_30260</name>
</gene>
<dbReference type="InterPro" id="IPR005467">
    <property type="entry name" value="His_kinase_dom"/>
</dbReference>
<accession>A0ABM8DGR3</accession>
<dbReference type="EMBL" id="AP027041">
    <property type="protein sequence ID" value="BDU17825.1"/>
    <property type="molecule type" value="Genomic_DNA"/>
</dbReference>
<dbReference type="InterPro" id="IPR003661">
    <property type="entry name" value="HisK_dim/P_dom"/>
</dbReference>
<feature type="domain" description="Histidine kinase" evidence="4">
    <location>
        <begin position="163"/>
        <end position="407"/>
    </location>
</feature>
<evidence type="ECO:0000256" key="3">
    <source>
        <dbReference type="ARBA" id="ARBA00022553"/>
    </source>
</evidence>
<comment type="catalytic activity">
    <reaction evidence="1">
        <text>ATP + protein L-histidine = ADP + protein N-phospho-L-histidine.</text>
        <dbReference type="EC" id="2.7.13.3"/>
    </reaction>
</comment>
<dbReference type="Gene3D" id="1.10.287.130">
    <property type="match status" value="1"/>
</dbReference>
<organism evidence="5 6">
    <name type="scientific">Lysobacter auxotrophicus</name>
    <dbReference type="NCBI Taxonomy" id="2992573"/>
    <lineage>
        <taxon>Bacteria</taxon>
        <taxon>Pseudomonadati</taxon>
        <taxon>Pseudomonadota</taxon>
        <taxon>Gammaproteobacteria</taxon>
        <taxon>Lysobacterales</taxon>
        <taxon>Lysobacteraceae</taxon>
        <taxon>Lysobacter</taxon>
    </lineage>
</organism>
<dbReference type="SUPFAM" id="SSF47384">
    <property type="entry name" value="Homodimeric domain of signal transducing histidine kinase"/>
    <property type="match status" value="1"/>
</dbReference>
<name>A0ABM8DGR3_9GAMM</name>
<dbReference type="Proteomes" id="UP001317822">
    <property type="component" value="Chromosome"/>
</dbReference>
<dbReference type="GO" id="GO:0005524">
    <property type="term" value="F:ATP binding"/>
    <property type="evidence" value="ECO:0007669"/>
    <property type="project" value="UniProtKB-KW"/>
</dbReference>
<keyword evidence="5" id="KW-0547">Nucleotide-binding</keyword>
<dbReference type="PANTHER" id="PTHR43065">
    <property type="entry name" value="SENSOR HISTIDINE KINASE"/>
    <property type="match status" value="1"/>
</dbReference>
<proteinExistence type="predicted"/>
<dbReference type="PANTHER" id="PTHR43065:SF50">
    <property type="entry name" value="HISTIDINE KINASE"/>
    <property type="match status" value="1"/>
</dbReference>
<dbReference type="CDD" id="cd00082">
    <property type="entry name" value="HisKA"/>
    <property type="match status" value="1"/>
</dbReference>
<evidence type="ECO:0000313" key="5">
    <source>
        <dbReference type="EMBL" id="BDU17825.1"/>
    </source>
</evidence>
<protein>
    <recommendedName>
        <fullName evidence="2">histidine kinase</fullName>
        <ecNumber evidence="2">2.7.13.3</ecNumber>
    </recommendedName>
</protein>
<dbReference type="InterPro" id="IPR036890">
    <property type="entry name" value="HATPase_C_sf"/>
</dbReference>
<dbReference type="InterPro" id="IPR004358">
    <property type="entry name" value="Sig_transdc_His_kin-like_C"/>
</dbReference>
<reference evidence="5 6" key="1">
    <citation type="journal article" date="2023" name="Int. J. Syst. Evol. Microbiol.">
        <title>Physiological and genomic analyses of cobalamin (vitamin B12)-auxotrophy of Lysobacter auxotrophicus sp. nov., a methionine-auxotrophic chitinolytic bacterium isolated from chitin-treated soil.</title>
        <authorList>
            <person name="Saito A."/>
            <person name="Dohra H."/>
            <person name="Hamada M."/>
            <person name="Moriuchi R."/>
            <person name="Kotsuchibashi Y."/>
            <person name="Mori K."/>
        </authorList>
    </citation>
    <scope>NUCLEOTIDE SEQUENCE [LARGE SCALE GENOMIC DNA]</scope>
    <source>
        <strain evidence="5 6">5-21a</strain>
    </source>
</reference>
<keyword evidence="3" id="KW-0597">Phosphoprotein</keyword>
<evidence type="ECO:0000313" key="6">
    <source>
        <dbReference type="Proteomes" id="UP001317822"/>
    </source>
</evidence>
<dbReference type="SUPFAM" id="SSF55874">
    <property type="entry name" value="ATPase domain of HSP90 chaperone/DNA topoisomerase II/histidine kinase"/>
    <property type="match status" value="1"/>
</dbReference>
<dbReference type="PRINTS" id="PR00344">
    <property type="entry name" value="BCTRLSENSOR"/>
</dbReference>
<dbReference type="Pfam" id="PF02518">
    <property type="entry name" value="HATPase_c"/>
    <property type="match status" value="1"/>
</dbReference>
<keyword evidence="6" id="KW-1185">Reference proteome</keyword>
<sequence length="416" mass="46344">MSEQPITQPGDALWSEDMLWAVAMSDLAVFLLDANGELLHSNDAGRVLAMRLHPDDPHPDPAMLLSYIPEQGWQIAQRDGRWIGEVPTALPGLVLEIKAFAGRDRGRCRRYTVMTDISVRSAREGELRRRHDELQSTYDRLASAQEQLLQSEKMASIGQLAAGVAHEINNPIGYVHSNLGTLQEYASALLALVDGYANALQSSDPAASRPLMKQLRERLDVDFIVGDLPKLLEESREGIERVTKIVQDLKEFSHVERDEPMRPSDLRKGLESTLNIVWNDLKYKAKIDKHYHDVPLVECYLSEINQVFMNLLINAGQAIDDRGLITLAMGVEGDEVWVSVADDGVGIPEDALQRIFDPFYTTKPIGRGTGLGLAIAYRIVAKHHGRIEVHSRPGEGSTFRVVLPISQPVLSRPRAK</sequence>
<evidence type="ECO:0000256" key="1">
    <source>
        <dbReference type="ARBA" id="ARBA00000085"/>
    </source>
</evidence>
<dbReference type="Gene3D" id="3.30.565.10">
    <property type="entry name" value="Histidine kinase-like ATPase, C-terminal domain"/>
    <property type="match status" value="1"/>
</dbReference>
<dbReference type="InterPro" id="IPR003594">
    <property type="entry name" value="HATPase_dom"/>
</dbReference>
<keyword evidence="5" id="KW-0067">ATP-binding</keyword>
<dbReference type="EC" id="2.7.13.3" evidence="2"/>
<evidence type="ECO:0000256" key="2">
    <source>
        <dbReference type="ARBA" id="ARBA00012438"/>
    </source>
</evidence>
<dbReference type="InterPro" id="IPR036097">
    <property type="entry name" value="HisK_dim/P_sf"/>
</dbReference>
<evidence type="ECO:0000259" key="4">
    <source>
        <dbReference type="PROSITE" id="PS50109"/>
    </source>
</evidence>